<evidence type="ECO:0000313" key="2">
    <source>
        <dbReference type="Proteomes" id="UP000254495"/>
    </source>
</evidence>
<dbReference type="AlphaFoldDB" id="A0A376VLN4"/>
<dbReference type="Proteomes" id="UP000254495">
    <property type="component" value="Unassembled WGS sequence"/>
</dbReference>
<dbReference type="EMBL" id="UGCU01000001">
    <property type="protein sequence ID" value="STJ11478.1"/>
    <property type="molecule type" value="Genomic_DNA"/>
</dbReference>
<evidence type="ECO:0000313" key="1">
    <source>
        <dbReference type="EMBL" id="STJ11478.1"/>
    </source>
</evidence>
<gene>
    <name evidence="1" type="ORF">NCTC9077_03193</name>
</gene>
<accession>A0A376VLN4</accession>
<reference evidence="1 2" key="1">
    <citation type="submission" date="2018-06" db="EMBL/GenBank/DDBJ databases">
        <authorList>
            <consortium name="Pathogen Informatics"/>
            <person name="Doyle S."/>
        </authorList>
    </citation>
    <scope>NUCLEOTIDE SEQUENCE [LARGE SCALE GENOMIC DNA]</scope>
    <source>
        <strain evidence="1 2">NCTC9077</strain>
    </source>
</reference>
<organism evidence="1 2">
    <name type="scientific">Escherichia coli</name>
    <dbReference type="NCBI Taxonomy" id="562"/>
    <lineage>
        <taxon>Bacteria</taxon>
        <taxon>Pseudomonadati</taxon>
        <taxon>Pseudomonadota</taxon>
        <taxon>Gammaproteobacteria</taxon>
        <taxon>Enterobacterales</taxon>
        <taxon>Enterobacteriaceae</taxon>
        <taxon>Escherichia</taxon>
    </lineage>
</organism>
<sequence>MHIRGVHIVFFVPGGGGQNDIGEQAGTGHTEVERHQQVELAFNRRSLPLDFFWFDPVAGTEFLTLNPTFGSQQILLHILVAFAGGAKQVRTPDKQITRMIAAAIWLFAGHA</sequence>
<protein>
    <submittedName>
        <fullName evidence="1">Uncharacterized protein</fullName>
    </submittedName>
</protein>
<name>A0A376VLN4_ECOLX</name>
<proteinExistence type="predicted"/>